<name>A0AAN7HVN9_9FUNG</name>
<feature type="region of interest" description="Disordered" evidence="1">
    <location>
        <begin position="625"/>
        <end position="654"/>
    </location>
</feature>
<evidence type="ECO:0000313" key="4">
    <source>
        <dbReference type="Proteomes" id="UP001304243"/>
    </source>
</evidence>
<feature type="region of interest" description="Disordered" evidence="1">
    <location>
        <begin position="361"/>
        <end position="393"/>
    </location>
</feature>
<dbReference type="Proteomes" id="UP001304243">
    <property type="component" value="Unassembled WGS sequence"/>
</dbReference>
<evidence type="ECO:0000313" key="3">
    <source>
        <dbReference type="EMBL" id="KAK4508851.1"/>
    </source>
</evidence>
<feature type="region of interest" description="Disordered" evidence="1">
    <location>
        <begin position="244"/>
        <end position="264"/>
    </location>
</feature>
<accession>A0AAN7HVN9</accession>
<keyword evidence="2" id="KW-0472">Membrane</keyword>
<dbReference type="AlphaFoldDB" id="A0AAN7HVN9"/>
<dbReference type="RefSeq" id="XP_064675517.1">
    <property type="nucleotide sequence ID" value="XM_064832638.1"/>
</dbReference>
<comment type="caution">
    <text evidence="3">The sequence shown here is derived from an EMBL/GenBank/DDBJ whole genome shotgun (WGS) entry which is preliminary data.</text>
</comment>
<feature type="transmembrane region" description="Helical" evidence="2">
    <location>
        <begin position="12"/>
        <end position="32"/>
    </location>
</feature>
<evidence type="ECO:0000256" key="1">
    <source>
        <dbReference type="SAM" id="MobiDB-lite"/>
    </source>
</evidence>
<dbReference type="GeneID" id="89957160"/>
<keyword evidence="4" id="KW-1185">Reference proteome</keyword>
<gene>
    <name evidence="3" type="ORF">ATC70_013474</name>
</gene>
<protein>
    <submittedName>
        <fullName evidence="3">Uncharacterized protein</fullName>
    </submittedName>
</protein>
<feature type="region of interest" description="Disordered" evidence="1">
    <location>
        <begin position="292"/>
        <end position="328"/>
    </location>
</feature>
<feature type="compositionally biased region" description="Low complexity" evidence="1">
    <location>
        <begin position="297"/>
        <end position="328"/>
    </location>
</feature>
<dbReference type="EMBL" id="JASEJX010000043">
    <property type="protein sequence ID" value="KAK4508851.1"/>
    <property type="molecule type" value="Genomic_DNA"/>
</dbReference>
<proteinExistence type="predicted"/>
<evidence type="ECO:0000256" key="2">
    <source>
        <dbReference type="SAM" id="Phobius"/>
    </source>
</evidence>
<sequence length="654" mass="74097">MGQILSLIGVPGYLQFILSTIFPSLLLITQLYHICYVVNKQRDDTIHEMIRLHQKNYFESLEDVYKRLESLDNDKKNLLVTLEDQKRLSEETFKQEMAFVHDAMRQNEYQLRVANAALDKTTAKMNAAYDSFNENSRKVNNEIRNLVATDNILIEKVSRLQLASRGYVPASIKKACQPFNFTKRPTTQAATSKRKNSMLQAQVLELNAHVDRLNKMVYGQAPAVQQAPPSVGTSSSSVSVGASTSASIHVNVPSSSSTRSKFRKSIRRGYDRMVNMNKRDSLARMVFTLRNNLKPRQNQSSNNDISDASASNSNETTSASSASTTTVSTSTLESRIDSLHLAFNNQLKDIQTKIDQLASKIKKSKHPQDTTNAHPHAPGYINSSSGTNQQQHGDTASLDLQVAILRDQVTDFHKEFINMGKDCKKSMESLHNDVAAVSIKQKELDIENRSRWLAYDEFRHDTRDKLAEIFSRYEATTAFQMKKMADVTKYSEGNIQLLHDTTKRHQGSLASLANTLEQLKQEINEAIPSVKSKATTTTTGVVLHKTQQRDDQRLMVSSAAKFINHMEGALKSDKAILDHNSKKLRALQHKLESSREVKNLKVQRELVDREFDKTMQQITMIKKRIEPEFENPPPLHQNGESNTDVNQRRDQFLR</sequence>
<reference evidence="3 4" key="1">
    <citation type="submission" date="2022-11" db="EMBL/GenBank/DDBJ databases">
        <title>Mucor velutinosus strain NIH1002 WGS.</title>
        <authorList>
            <person name="Subramanian P."/>
            <person name="Mullikin J.C."/>
            <person name="Segre J.A."/>
            <person name="Zelazny A.M."/>
        </authorList>
    </citation>
    <scope>NUCLEOTIDE SEQUENCE [LARGE SCALE GENOMIC DNA]</scope>
    <source>
        <strain evidence="3 4">NIH1002</strain>
    </source>
</reference>
<keyword evidence="2" id="KW-1133">Transmembrane helix</keyword>
<organism evidence="3 4">
    <name type="scientific">Mucor velutinosus</name>
    <dbReference type="NCBI Taxonomy" id="708070"/>
    <lineage>
        <taxon>Eukaryota</taxon>
        <taxon>Fungi</taxon>
        <taxon>Fungi incertae sedis</taxon>
        <taxon>Mucoromycota</taxon>
        <taxon>Mucoromycotina</taxon>
        <taxon>Mucoromycetes</taxon>
        <taxon>Mucorales</taxon>
        <taxon>Mucorineae</taxon>
        <taxon>Mucoraceae</taxon>
        <taxon>Mucor</taxon>
    </lineage>
</organism>
<feature type="compositionally biased region" description="Polar residues" evidence="1">
    <location>
        <begin position="381"/>
        <end position="393"/>
    </location>
</feature>
<keyword evidence="2" id="KW-0812">Transmembrane</keyword>